<name>A0ABX0T2U3_9PSEU</name>
<feature type="domain" description="Putative sensor" evidence="2">
    <location>
        <begin position="21"/>
        <end position="204"/>
    </location>
</feature>
<dbReference type="InterPro" id="IPR025828">
    <property type="entry name" value="Put_sensor_dom"/>
</dbReference>
<dbReference type="Proteomes" id="UP000754495">
    <property type="component" value="Unassembled WGS sequence"/>
</dbReference>
<dbReference type="EMBL" id="JAANOU010000001">
    <property type="protein sequence ID" value="NIH82225.1"/>
    <property type="molecule type" value="Genomic_DNA"/>
</dbReference>
<feature type="transmembrane region" description="Helical" evidence="1">
    <location>
        <begin position="47"/>
        <end position="67"/>
    </location>
</feature>
<proteinExistence type="predicted"/>
<evidence type="ECO:0000313" key="3">
    <source>
        <dbReference type="EMBL" id="NIH82225.1"/>
    </source>
</evidence>
<evidence type="ECO:0000313" key="4">
    <source>
        <dbReference type="Proteomes" id="UP000754495"/>
    </source>
</evidence>
<accession>A0ABX0T2U3</accession>
<protein>
    <recommendedName>
        <fullName evidence="2">Putative sensor domain-containing protein</fullName>
    </recommendedName>
</protein>
<sequence length="225" mass="23424">MTVTNSDGTRPRPAVLGSLGYLLSNLPLGVAGFSVMAVLFTAGLGTAVVWVGLPVLAAAVLIARGAGQLERVRVHRMLGTYIATPYKPLPAAGVKARWLARLSDGATWREVLYLVVLLPLGIAEFVVVVTVWSIGLALAALPFYCTRLPGGAYFFPSFDLRWIVVDSPVAALPWAALGLVVLALAAVVTRGLGTAHAHFARGVLGPGPRARRLAGSDIGSPAPVA</sequence>
<organism evidence="3 4">
    <name type="scientific">Amycolatopsis viridis</name>
    <dbReference type="NCBI Taxonomy" id="185678"/>
    <lineage>
        <taxon>Bacteria</taxon>
        <taxon>Bacillati</taxon>
        <taxon>Actinomycetota</taxon>
        <taxon>Actinomycetes</taxon>
        <taxon>Pseudonocardiales</taxon>
        <taxon>Pseudonocardiaceae</taxon>
        <taxon>Amycolatopsis</taxon>
    </lineage>
</organism>
<evidence type="ECO:0000259" key="2">
    <source>
        <dbReference type="Pfam" id="PF13796"/>
    </source>
</evidence>
<keyword evidence="4" id="KW-1185">Reference proteome</keyword>
<comment type="caution">
    <text evidence="3">The sequence shown here is derived from an EMBL/GenBank/DDBJ whole genome shotgun (WGS) entry which is preliminary data.</text>
</comment>
<keyword evidence="1" id="KW-1133">Transmembrane helix</keyword>
<reference evidence="3 4" key="1">
    <citation type="submission" date="2020-03" db="EMBL/GenBank/DDBJ databases">
        <title>Sequencing the genomes of 1000 actinobacteria strains.</title>
        <authorList>
            <person name="Klenk H.-P."/>
        </authorList>
    </citation>
    <scope>NUCLEOTIDE SEQUENCE [LARGE SCALE GENOMIC DNA]</scope>
    <source>
        <strain evidence="3 4">DSM 45668</strain>
    </source>
</reference>
<dbReference type="Pfam" id="PF13796">
    <property type="entry name" value="Sensor"/>
    <property type="match status" value="1"/>
</dbReference>
<feature type="transmembrane region" description="Helical" evidence="1">
    <location>
        <begin position="171"/>
        <end position="192"/>
    </location>
</feature>
<feature type="transmembrane region" description="Helical" evidence="1">
    <location>
        <begin position="21"/>
        <end position="41"/>
    </location>
</feature>
<evidence type="ECO:0000256" key="1">
    <source>
        <dbReference type="SAM" id="Phobius"/>
    </source>
</evidence>
<dbReference type="RefSeq" id="WP_167119147.1">
    <property type="nucleotide sequence ID" value="NZ_JAANOU010000001.1"/>
</dbReference>
<keyword evidence="1" id="KW-0812">Transmembrane</keyword>
<feature type="transmembrane region" description="Helical" evidence="1">
    <location>
        <begin position="111"/>
        <end position="144"/>
    </location>
</feature>
<keyword evidence="1" id="KW-0472">Membrane</keyword>
<gene>
    <name evidence="3" type="ORF">FHX46_004755</name>
</gene>